<dbReference type="SMART" id="SM00382">
    <property type="entry name" value="AAA"/>
    <property type="match status" value="2"/>
</dbReference>
<sequence length="900" mass="95777">MAGSRSNSKGHERRPTGILDRVLTKRVQALAERTDVDDIPHLADLLRTTFKEYQRRQRGPFLKQVERAAQLARQARPEPEAQLQTFEEQHLSRAQSGAQEEPTSESTSYGSDGSSSSGADMDIEGVADIDKDIEAASLGALAAQSRLNSALISVYAKAPALPEEAAEGAAAAEPSDLSAPGQQSSVRQKETALQQGAAQKGAETQAAGNVPAEVAQGPAQLKPSGSTDTAKGRRRPEQDPGKGDRSLKRKRPSLPSMAMSSAIKEPRPVRYSDLGGIEAVLHDIRELVEYPLQHPEVYAWLGVDPPRGVLLHGPPGCGKTALANAIANECNVPFLRISAPEIVAGVSGESEAKVRQLFQEAADVAPCIVFIDEIDAIAAKRESAQREMERRIVAQMLTCLDDLVEQPSAAPLPDGAPLQNKHVVVIGATNRPESLDPALRRAGRFDRELSLGIPSQAARVRILQVLARRMRLEGTFDFAAVAAKTPGYVGADLAALTKEAGAHAITRVFSSLKAADKMQESAEDGAPSGGAADMVVDAAADAPEGLNKLRMAAPEAWGVIQPLTPAELAGLAITAADFDAAVKKVQPSVRREGFATTPDVTWNDVGALTDVREELAFSITQPIRHPERFAALGLSAPTGVLLYGPPGCGKTLVAKASANESGANFISIKGPELLNKYVGESERAVRQLFARARAAQPCVLFFDELDALAPRRGSDSNQSSERVVNQLLTEMDGTDVRAGVYVLAATNRPDIIDPALLRPGRLDKLLYVPLPGPEGRVAILRTQTMRTPLAPDVDLQSIGQSPRVQGFSGADLAALAREAAVLSLKEALRKEKSAESAGPALPCVHMHHFEAALSRVQPSVSPRDHLMYESLRQKLRRVTLLQEPNSAGAEAGGASTGLAE</sequence>
<name>A0ABP1G8B3_9CHLO</name>
<evidence type="ECO:0000259" key="4">
    <source>
        <dbReference type="SMART" id="SM00382"/>
    </source>
</evidence>
<dbReference type="Proteomes" id="UP001497392">
    <property type="component" value="Unassembled WGS sequence"/>
</dbReference>
<dbReference type="PANTHER" id="PTHR23077">
    <property type="entry name" value="AAA-FAMILY ATPASE"/>
    <property type="match status" value="1"/>
</dbReference>
<keyword evidence="6" id="KW-1185">Reference proteome</keyword>
<keyword evidence="2" id="KW-0067">ATP-binding</keyword>
<comment type="caution">
    <text evidence="5">The sequence shown here is derived from an EMBL/GenBank/DDBJ whole genome shotgun (WGS) entry which is preliminary data.</text>
</comment>
<feature type="region of interest" description="Disordered" evidence="3">
    <location>
        <begin position="72"/>
        <end position="121"/>
    </location>
</feature>
<dbReference type="PANTHER" id="PTHR23077:SF171">
    <property type="entry name" value="NUCLEAR VALOSIN-CONTAINING PROTEIN-LIKE"/>
    <property type="match status" value="1"/>
</dbReference>
<dbReference type="EMBL" id="CAXHTA020000016">
    <property type="protein sequence ID" value="CAL5227006.1"/>
    <property type="molecule type" value="Genomic_DNA"/>
</dbReference>
<dbReference type="PROSITE" id="PS00674">
    <property type="entry name" value="AAA"/>
    <property type="match status" value="2"/>
</dbReference>
<dbReference type="InterPro" id="IPR038100">
    <property type="entry name" value="NLV2_N_sf"/>
</dbReference>
<dbReference type="Pfam" id="PF17862">
    <property type="entry name" value="AAA_lid_3"/>
    <property type="match status" value="2"/>
</dbReference>
<feature type="compositionally biased region" description="Polar residues" evidence="3">
    <location>
        <begin position="82"/>
        <end position="98"/>
    </location>
</feature>
<feature type="region of interest" description="Disordered" evidence="3">
    <location>
        <begin position="166"/>
        <end position="265"/>
    </location>
</feature>
<dbReference type="InterPro" id="IPR031996">
    <property type="entry name" value="NVL2_nucleolin-bd"/>
</dbReference>
<evidence type="ECO:0000313" key="5">
    <source>
        <dbReference type="EMBL" id="CAL5227006.1"/>
    </source>
</evidence>
<evidence type="ECO:0000256" key="2">
    <source>
        <dbReference type="ARBA" id="ARBA00022840"/>
    </source>
</evidence>
<feature type="compositionally biased region" description="Low complexity" evidence="3">
    <location>
        <begin position="104"/>
        <end position="118"/>
    </location>
</feature>
<dbReference type="SUPFAM" id="SSF52540">
    <property type="entry name" value="P-loop containing nucleoside triphosphate hydrolases"/>
    <property type="match status" value="2"/>
</dbReference>
<dbReference type="InterPro" id="IPR003960">
    <property type="entry name" value="ATPase_AAA_CS"/>
</dbReference>
<feature type="domain" description="AAA+ ATPase" evidence="4">
    <location>
        <begin position="305"/>
        <end position="455"/>
    </location>
</feature>
<dbReference type="InterPro" id="IPR041569">
    <property type="entry name" value="AAA_lid_3"/>
</dbReference>
<evidence type="ECO:0000256" key="1">
    <source>
        <dbReference type="ARBA" id="ARBA00022741"/>
    </source>
</evidence>
<dbReference type="InterPro" id="IPR003959">
    <property type="entry name" value="ATPase_AAA_core"/>
</dbReference>
<feature type="compositionally biased region" description="Basic and acidic residues" evidence="3">
    <location>
        <begin position="235"/>
        <end position="246"/>
    </location>
</feature>
<dbReference type="Gene3D" id="1.10.8.60">
    <property type="match status" value="2"/>
</dbReference>
<organism evidence="5 6">
    <name type="scientific">Coccomyxa viridis</name>
    <dbReference type="NCBI Taxonomy" id="1274662"/>
    <lineage>
        <taxon>Eukaryota</taxon>
        <taxon>Viridiplantae</taxon>
        <taxon>Chlorophyta</taxon>
        <taxon>core chlorophytes</taxon>
        <taxon>Trebouxiophyceae</taxon>
        <taxon>Trebouxiophyceae incertae sedis</taxon>
        <taxon>Coccomyxaceae</taxon>
        <taxon>Coccomyxa</taxon>
    </lineage>
</organism>
<dbReference type="Gene3D" id="1.10.10.2010">
    <property type="match status" value="1"/>
</dbReference>
<gene>
    <name evidence="5" type="primary">g9897</name>
    <name evidence="5" type="ORF">VP750_LOCUS8912</name>
</gene>
<reference evidence="5 6" key="1">
    <citation type="submission" date="2024-06" db="EMBL/GenBank/DDBJ databases">
        <authorList>
            <person name="Kraege A."/>
            <person name="Thomma B."/>
        </authorList>
    </citation>
    <scope>NUCLEOTIDE SEQUENCE [LARGE SCALE GENOMIC DNA]</scope>
</reference>
<dbReference type="InterPro" id="IPR050168">
    <property type="entry name" value="AAA_ATPase_domain"/>
</dbReference>
<dbReference type="Gene3D" id="3.40.50.300">
    <property type="entry name" value="P-loop containing nucleotide triphosphate hydrolases"/>
    <property type="match status" value="2"/>
</dbReference>
<dbReference type="Pfam" id="PF16725">
    <property type="entry name" value="Nucleolin_bd"/>
    <property type="match status" value="1"/>
</dbReference>
<evidence type="ECO:0000256" key="3">
    <source>
        <dbReference type="SAM" id="MobiDB-lite"/>
    </source>
</evidence>
<evidence type="ECO:0000313" key="6">
    <source>
        <dbReference type="Proteomes" id="UP001497392"/>
    </source>
</evidence>
<feature type="domain" description="AAA+ ATPase" evidence="4">
    <location>
        <begin position="636"/>
        <end position="772"/>
    </location>
</feature>
<dbReference type="InterPro" id="IPR027417">
    <property type="entry name" value="P-loop_NTPase"/>
</dbReference>
<dbReference type="Pfam" id="PF00004">
    <property type="entry name" value="AAA"/>
    <property type="match status" value="2"/>
</dbReference>
<accession>A0ABP1G8B3</accession>
<keyword evidence="1" id="KW-0547">Nucleotide-binding</keyword>
<dbReference type="InterPro" id="IPR003593">
    <property type="entry name" value="AAA+_ATPase"/>
</dbReference>
<feature type="compositionally biased region" description="Polar residues" evidence="3">
    <location>
        <begin position="180"/>
        <end position="197"/>
    </location>
</feature>
<proteinExistence type="predicted"/>
<protein>
    <submittedName>
        <fullName evidence="5">G9897 protein</fullName>
    </submittedName>
</protein>